<feature type="domain" description="Helicase ATP-binding" evidence="1">
    <location>
        <begin position="137"/>
        <end position="264"/>
    </location>
</feature>
<dbReference type="Pfam" id="PF00270">
    <property type="entry name" value="DEAD"/>
    <property type="match status" value="1"/>
</dbReference>
<keyword evidence="2" id="KW-0378">Hydrolase</keyword>
<dbReference type="EMBL" id="JAGETZ010000009">
    <property type="protein sequence ID" value="MBO2011015.1"/>
    <property type="molecule type" value="Genomic_DNA"/>
</dbReference>
<name>A0ABS3QIE8_9BACT</name>
<proteinExistence type="predicted"/>
<keyword evidence="2" id="KW-0067">ATP-binding</keyword>
<dbReference type="InterPro" id="IPR011545">
    <property type="entry name" value="DEAD/DEAH_box_helicase_dom"/>
</dbReference>
<dbReference type="InterPro" id="IPR014001">
    <property type="entry name" value="Helicase_ATP-bd"/>
</dbReference>
<sequence>MKNLLLTVSSFRKSLSNSYFEVAYNKLISNRSSELSQDEKLYLLKTAIVLLNEADFSLERLGYRIILSYCNAFHNYIPLYDVSLSKGYIPISKFIELNLLNGDKFGNHFFNTLLSSYKENFLQNGIYLSEGQQDLIRFANSNEGDFVLIAPTSYGKSDIIVSKAQNNISKRVCIVVPSKSLLAQTKRRLLKRLSNNASNKLITHPDMYLGNEANFIAILTQERLLRLIQKHPDFTLDLLLVDEAHNLLKGDSRAIFISSGLIHY</sequence>
<dbReference type="Proteomes" id="UP000664369">
    <property type="component" value="Unassembled WGS sequence"/>
</dbReference>
<reference evidence="2 3" key="1">
    <citation type="submission" date="2021-03" db="EMBL/GenBank/DDBJ databases">
        <authorList>
            <person name="Kim M.K."/>
        </authorList>
    </citation>
    <scope>NUCLEOTIDE SEQUENCE [LARGE SCALE GENOMIC DNA]</scope>
    <source>
        <strain evidence="2 3">BT442</strain>
    </source>
</reference>
<dbReference type="Gene3D" id="3.40.50.300">
    <property type="entry name" value="P-loop containing nucleotide triphosphate hydrolases"/>
    <property type="match status" value="1"/>
</dbReference>
<comment type="caution">
    <text evidence="2">The sequence shown here is derived from an EMBL/GenBank/DDBJ whole genome shotgun (WGS) entry which is preliminary data.</text>
</comment>
<dbReference type="RefSeq" id="WP_208176711.1">
    <property type="nucleotide sequence ID" value="NZ_JAGETZ010000009.1"/>
</dbReference>
<dbReference type="InterPro" id="IPR027417">
    <property type="entry name" value="P-loop_NTPase"/>
</dbReference>
<keyword evidence="2" id="KW-0547">Nucleotide-binding</keyword>
<gene>
    <name evidence="2" type="ORF">J4E00_18285</name>
</gene>
<evidence type="ECO:0000313" key="3">
    <source>
        <dbReference type="Proteomes" id="UP000664369"/>
    </source>
</evidence>
<dbReference type="SUPFAM" id="SSF52540">
    <property type="entry name" value="P-loop containing nucleoside triphosphate hydrolases"/>
    <property type="match status" value="1"/>
</dbReference>
<keyword evidence="3" id="KW-1185">Reference proteome</keyword>
<dbReference type="PROSITE" id="PS51192">
    <property type="entry name" value="HELICASE_ATP_BIND_1"/>
    <property type="match status" value="1"/>
</dbReference>
<keyword evidence="2" id="KW-0347">Helicase</keyword>
<accession>A0ABS3QIE8</accession>
<evidence type="ECO:0000313" key="2">
    <source>
        <dbReference type="EMBL" id="MBO2011015.1"/>
    </source>
</evidence>
<organism evidence="2 3">
    <name type="scientific">Hymenobacter negativus</name>
    <dbReference type="NCBI Taxonomy" id="2795026"/>
    <lineage>
        <taxon>Bacteria</taxon>
        <taxon>Pseudomonadati</taxon>
        <taxon>Bacteroidota</taxon>
        <taxon>Cytophagia</taxon>
        <taxon>Cytophagales</taxon>
        <taxon>Hymenobacteraceae</taxon>
        <taxon>Hymenobacter</taxon>
    </lineage>
</organism>
<dbReference type="GO" id="GO:0004386">
    <property type="term" value="F:helicase activity"/>
    <property type="evidence" value="ECO:0007669"/>
    <property type="project" value="UniProtKB-KW"/>
</dbReference>
<evidence type="ECO:0000259" key="1">
    <source>
        <dbReference type="PROSITE" id="PS51192"/>
    </source>
</evidence>
<protein>
    <submittedName>
        <fullName evidence="2">DEAD/DEAH box helicase family protein</fullName>
    </submittedName>
</protein>